<dbReference type="PROSITE" id="PS50109">
    <property type="entry name" value="HIS_KIN"/>
    <property type="match status" value="1"/>
</dbReference>
<evidence type="ECO:0000256" key="2">
    <source>
        <dbReference type="ARBA" id="ARBA00012438"/>
    </source>
</evidence>
<dbReference type="AlphaFoldDB" id="A0A1J5MWN0"/>
<dbReference type="InterPro" id="IPR005467">
    <property type="entry name" value="His_kinase_dom"/>
</dbReference>
<evidence type="ECO:0000256" key="5">
    <source>
        <dbReference type="SAM" id="Coils"/>
    </source>
</evidence>
<dbReference type="GO" id="GO:0000155">
    <property type="term" value="F:phosphorelay sensor kinase activity"/>
    <property type="evidence" value="ECO:0007669"/>
    <property type="project" value="InterPro"/>
</dbReference>
<feature type="domain" description="Histidine kinase" evidence="7">
    <location>
        <begin position="170"/>
        <end position="400"/>
    </location>
</feature>
<evidence type="ECO:0000256" key="3">
    <source>
        <dbReference type="ARBA" id="ARBA00022553"/>
    </source>
</evidence>
<feature type="coiled-coil region" evidence="5">
    <location>
        <begin position="125"/>
        <end position="159"/>
    </location>
</feature>
<dbReference type="InterPro" id="IPR036097">
    <property type="entry name" value="HisK_dim/P_sf"/>
</dbReference>
<evidence type="ECO:0000256" key="6">
    <source>
        <dbReference type="SAM" id="MobiDB-lite"/>
    </source>
</evidence>
<feature type="domain" description="Response regulatory" evidence="8">
    <location>
        <begin position="10"/>
        <end position="126"/>
    </location>
</feature>
<name>A0A1J5MWN0_9BACT</name>
<dbReference type="InterPro" id="IPR011006">
    <property type="entry name" value="CheY-like_superfamily"/>
</dbReference>
<dbReference type="OrthoDB" id="9787818at2"/>
<feature type="modified residue" description="4-aspartylphosphate" evidence="4">
    <location>
        <position position="59"/>
    </location>
</feature>
<evidence type="ECO:0000256" key="4">
    <source>
        <dbReference type="PROSITE-ProRule" id="PRU00169"/>
    </source>
</evidence>
<evidence type="ECO:0000259" key="8">
    <source>
        <dbReference type="PROSITE" id="PS50110"/>
    </source>
</evidence>
<dbReference type="Proteomes" id="UP000181901">
    <property type="component" value="Unassembled WGS sequence"/>
</dbReference>
<dbReference type="EC" id="2.7.13.3" evidence="2"/>
<keyword evidence="10" id="KW-1185">Reference proteome</keyword>
<dbReference type="SUPFAM" id="SSF52172">
    <property type="entry name" value="CheY-like"/>
    <property type="match status" value="1"/>
</dbReference>
<dbReference type="PROSITE" id="PS50110">
    <property type="entry name" value="RESPONSE_REGULATORY"/>
    <property type="match status" value="1"/>
</dbReference>
<comment type="catalytic activity">
    <reaction evidence="1">
        <text>ATP + protein L-histidine = ADP + protein N-phospho-L-histidine.</text>
        <dbReference type="EC" id="2.7.13.3"/>
    </reaction>
</comment>
<dbReference type="SMART" id="SM00448">
    <property type="entry name" value="REC"/>
    <property type="match status" value="1"/>
</dbReference>
<dbReference type="Gene3D" id="1.10.287.130">
    <property type="match status" value="1"/>
</dbReference>
<dbReference type="Gene3D" id="3.30.565.10">
    <property type="entry name" value="Histidine kinase-like ATPase, C-terminal domain"/>
    <property type="match status" value="1"/>
</dbReference>
<dbReference type="SUPFAM" id="SSF55874">
    <property type="entry name" value="ATPase domain of HSP90 chaperone/DNA topoisomerase II/histidine kinase"/>
    <property type="match status" value="1"/>
</dbReference>
<evidence type="ECO:0000256" key="1">
    <source>
        <dbReference type="ARBA" id="ARBA00000085"/>
    </source>
</evidence>
<dbReference type="Pfam" id="PF00072">
    <property type="entry name" value="Response_reg"/>
    <property type="match status" value="1"/>
</dbReference>
<sequence length="400" mass="43098">MVWAMSKSETILLVDDQPENISIMIEALHSLYTLLAATDGATALERVAGDPRPDLVLLDVMMPGMSGHEVCREIKGDPVTRDIPVIFVTSLDAPDDEARGLRIGASDYITKPISPPVVQARVRAHLDLKRAREQLQSQNTALEERVRERTAEVVQAQKERVESLKHFADAMAHQIRNPVMSIGGIAGLLLRKTPEDSPLATYAEAVREDSLRLESLVGVISEYVSLSAEPFREVQINGLVESALNKARGFADSSGQDLAVESGLQPALVKVDERIMVTAMAEIIINAMEFAGEERASLTIRGGVGMFGDELAEAGLSGSAGRRYGVRISDAGPGIDREVLPYVTDPFYTTKAQGAGMGLTKVKRVICDEHGGTLLIESPAASSENLSRPGTSVTFDLPLA</sequence>
<dbReference type="Pfam" id="PF02518">
    <property type="entry name" value="HATPase_c"/>
    <property type="match status" value="1"/>
</dbReference>
<dbReference type="PANTHER" id="PTHR43547:SF2">
    <property type="entry name" value="HYBRID SIGNAL TRANSDUCTION HISTIDINE KINASE C"/>
    <property type="match status" value="1"/>
</dbReference>
<dbReference type="CDD" id="cd00082">
    <property type="entry name" value="HisKA"/>
    <property type="match status" value="1"/>
</dbReference>
<comment type="caution">
    <text evidence="9">The sequence shown here is derived from an EMBL/GenBank/DDBJ whole genome shotgun (WGS) entry which is preliminary data.</text>
</comment>
<dbReference type="InterPro" id="IPR001789">
    <property type="entry name" value="Sig_transdc_resp-reg_receiver"/>
</dbReference>
<evidence type="ECO:0000313" key="10">
    <source>
        <dbReference type="Proteomes" id="UP000181901"/>
    </source>
</evidence>
<dbReference type="Gene3D" id="3.40.50.2300">
    <property type="match status" value="1"/>
</dbReference>
<evidence type="ECO:0000259" key="7">
    <source>
        <dbReference type="PROSITE" id="PS50109"/>
    </source>
</evidence>
<gene>
    <name evidence="9" type="primary">pleD_7</name>
    <name evidence="9" type="ORF">BerOc1_02877</name>
</gene>
<dbReference type="SMART" id="SM00387">
    <property type="entry name" value="HATPase_c"/>
    <property type="match status" value="1"/>
</dbReference>
<keyword evidence="3 4" id="KW-0597">Phosphoprotein</keyword>
<organism evidence="9 10">
    <name type="scientific">Pseudodesulfovibrio hydrargyri</name>
    <dbReference type="NCBI Taxonomy" id="2125990"/>
    <lineage>
        <taxon>Bacteria</taxon>
        <taxon>Pseudomonadati</taxon>
        <taxon>Thermodesulfobacteriota</taxon>
        <taxon>Desulfovibrionia</taxon>
        <taxon>Desulfovibrionales</taxon>
        <taxon>Desulfovibrionaceae</taxon>
    </lineage>
</organism>
<dbReference type="InterPro" id="IPR004358">
    <property type="entry name" value="Sig_transdc_His_kin-like_C"/>
</dbReference>
<protein>
    <recommendedName>
        <fullName evidence="2">histidine kinase</fullName>
        <ecNumber evidence="2">2.7.13.3</ecNumber>
    </recommendedName>
</protein>
<dbReference type="InterPro" id="IPR003661">
    <property type="entry name" value="HisK_dim/P_dom"/>
</dbReference>
<dbReference type="PRINTS" id="PR00344">
    <property type="entry name" value="BCTRLSENSOR"/>
</dbReference>
<dbReference type="InterPro" id="IPR003594">
    <property type="entry name" value="HATPase_dom"/>
</dbReference>
<accession>A0A1J5MWN0</accession>
<feature type="region of interest" description="Disordered" evidence="6">
    <location>
        <begin position="381"/>
        <end position="400"/>
    </location>
</feature>
<dbReference type="PANTHER" id="PTHR43547">
    <property type="entry name" value="TWO-COMPONENT HISTIDINE KINASE"/>
    <property type="match status" value="1"/>
</dbReference>
<proteinExistence type="predicted"/>
<keyword evidence="5" id="KW-0175">Coiled coil</keyword>
<reference evidence="9 10" key="1">
    <citation type="submission" date="2015-09" db="EMBL/GenBank/DDBJ databases">
        <title>Genome of Desulfovibrio dechloracetivorans BerOc1, a mercury methylating strain isolated from highly hydrocarbons and metals contaminated coastal sediments.</title>
        <authorList>
            <person name="Goni Urriza M."/>
            <person name="Gassie C."/>
            <person name="Bouchez O."/>
            <person name="Klopp C."/>
            <person name="Ranchou-Peyruse A."/>
            <person name="Remy G."/>
        </authorList>
    </citation>
    <scope>NUCLEOTIDE SEQUENCE [LARGE SCALE GENOMIC DNA]</scope>
    <source>
        <strain evidence="9 10">BerOc1</strain>
    </source>
</reference>
<dbReference type="EMBL" id="LKAQ01000004">
    <property type="protein sequence ID" value="OIQ50934.1"/>
    <property type="molecule type" value="Genomic_DNA"/>
</dbReference>
<dbReference type="Pfam" id="PF00512">
    <property type="entry name" value="HisKA"/>
    <property type="match status" value="1"/>
</dbReference>
<feature type="compositionally biased region" description="Polar residues" evidence="6">
    <location>
        <begin position="381"/>
        <end position="394"/>
    </location>
</feature>
<dbReference type="InterPro" id="IPR036890">
    <property type="entry name" value="HATPase_C_sf"/>
</dbReference>
<dbReference type="SUPFAM" id="SSF47384">
    <property type="entry name" value="Homodimeric domain of signal transducing histidine kinase"/>
    <property type="match status" value="1"/>
</dbReference>
<dbReference type="CDD" id="cd19920">
    <property type="entry name" value="REC_PA4781-like"/>
    <property type="match status" value="1"/>
</dbReference>
<dbReference type="SMART" id="SM00388">
    <property type="entry name" value="HisKA"/>
    <property type="match status" value="1"/>
</dbReference>
<evidence type="ECO:0000313" key="9">
    <source>
        <dbReference type="EMBL" id="OIQ50934.1"/>
    </source>
</evidence>